<dbReference type="GO" id="GO:0004252">
    <property type="term" value="F:serine-type endopeptidase activity"/>
    <property type="evidence" value="ECO:0007669"/>
    <property type="project" value="InterPro"/>
</dbReference>
<keyword evidence="7" id="KW-1185">Reference proteome</keyword>
<dbReference type="OrthoDB" id="1236981at2"/>
<dbReference type="RefSeq" id="WP_147012991.1">
    <property type="nucleotide sequence ID" value="NZ_VORB01000002.1"/>
</dbReference>
<feature type="domain" description="PKD" evidence="4">
    <location>
        <begin position="339"/>
        <end position="392"/>
    </location>
</feature>
<evidence type="ECO:0000313" key="6">
    <source>
        <dbReference type="EMBL" id="TXC81951.1"/>
    </source>
</evidence>
<dbReference type="InterPro" id="IPR002884">
    <property type="entry name" value="P_dom"/>
</dbReference>
<dbReference type="Pfam" id="PF13585">
    <property type="entry name" value="CHU_C"/>
    <property type="match status" value="1"/>
</dbReference>
<keyword evidence="3" id="KW-0732">Signal</keyword>
<dbReference type="Gene3D" id="2.60.40.10">
    <property type="entry name" value="Immunoglobulins"/>
    <property type="match status" value="2"/>
</dbReference>
<dbReference type="SUPFAM" id="SSF49785">
    <property type="entry name" value="Galactose-binding domain-like"/>
    <property type="match status" value="1"/>
</dbReference>
<dbReference type="GO" id="GO:0006508">
    <property type="term" value="P:proteolysis"/>
    <property type="evidence" value="ECO:0007669"/>
    <property type="project" value="UniProtKB-KW"/>
</dbReference>
<proteinExistence type="predicted"/>
<dbReference type="EMBL" id="VORB01000002">
    <property type="protein sequence ID" value="TXC81951.1"/>
    <property type="molecule type" value="Genomic_DNA"/>
</dbReference>
<evidence type="ECO:0000256" key="1">
    <source>
        <dbReference type="ARBA" id="ARBA00022670"/>
    </source>
</evidence>
<evidence type="ECO:0000313" key="7">
    <source>
        <dbReference type="Proteomes" id="UP000321168"/>
    </source>
</evidence>
<dbReference type="SMART" id="SM00089">
    <property type="entry name" value="PKD"/>
    <property type="match status" value="1"/>
</dbReference>
<dbReference type="PROSITE" id="PS50093">
    <property type="entry name" value="PKD"/>
    <property type="match status" value="1"/>
</dbReference>
<keyword evidence="2" id="KW-0378">Hydrolase</keyword>
<dbReference type="Pfam" id="PF18911">
    <property type="entry name" value="PKD_4"/>
    <property type="match status" value="1"/>
</dbReference>
<dbReference type="Proteomes" id="UP000321168">
    <property type="component" value="Unassembled WGS sequence"/>
</dbReference>
<dbReference type="InterPro" id="IPR026341">
    <property type="entry name" value="T9SS_type_B"/>
</dbReference>
<comment type="caution">
    <text evidence="6">The sequence shown here is derived from an EMBL/GenBank/DDBJ whole genome shotgun (WGS) entry which is preliminary data.</text>
</comment>
<reference evidence="6 7" key="1">
    <citation type="submission" date="2019-08" db="EMBL/GenBank/DDBJ databases">
        <title>Genome of Luteibaculum oceani JCM 18817.</title>
        <authorList>
            <person name="Bowman J.P."/>
        </authorList>
    </citation>
    <scope>NUCLEOTIDE SEQUENCE [LARGE SCALE GENOMIC DNA]</scope>
    <source>
        <strain evidence="6 7">JCM 18817</strain>
    </source>
</reference>
<dbReference type="InterPro" id="IPR035986">
    <property type="entry name" value="PKD_dom_sf"/>
</dbReference>
<dbReference type="CDD" id="cd00146">
    <property type="entry name" value="PKD"/>
    <property type="match status" value="1"/>
</dbReference>
<dbReference type="SUPFAM" id="SSF49299">
    <property type="entry name" value="PKD domain"/>
    <property type="match status" value="1"/>
</dbReference>
<dbReference type="Gene3D" id="2.60.120.260">
    <property type="entry name" value="Galactose-binding domain-like"/>
    <property type="match status" value="1"/>
</dbReference>
<feature type="domain" description="P/Homo B" evidence="5">
    <location>
        <begin position="427"/>
        <end position="577"/>
    </location>
</feature>
<name>A0A5C6VBG6_9FLAO</name>
<dbReference type="InterPro" id="IPR013783">
    <property type="entry name" value="Ig-like_fold"/>
</dbReference>
<evidence type="ECO:0000256" key="2">
    <source>
        <dbReference type="ARBA" id="ARBA00022801"/>
    </source>
</evidence>
<evidence type="ECO:0000259" key="4">
    <source>
        <dbReference type="PROSITE" id="PS50093"/>
    </source>
</evidence>
<sequence length="1914" mass="210712">MALRLVYSILFLALAVTGWAQSPPNNLCDDAKSIVFNSEGSACVFHDALTPTESGFTFTTTTNCSFTPSGPDLFYKFTAQASSLTIELTPSGTSAIKDPVIFLLSGDCNNYTIEKCSSTPGFNKLTLNATVTAGENYFVIISSKTEQFGHYQLCFTNNFDTEDPGDRCDNAGRVCNKSTLEFENLVDYQSSGMWPDCFSFEVRRDVWLMFTVSKTGTLEFIITPKGDSEYDWALLDITNGCPSTSSRPVAEQCNYNFAGEDGAPTGMAPNPGSYPNPGEISPVITVDKGKTYALLIDNFSKTTDGFVLEWGGSFEIVNSDFEIDEFLGCDSLEVNITHSSATNLNYTWDFGDGTSHIGPNPPSKKYTEPGNYIISLSVDDIASGCSSVKSKVVTVSKPIASINNNDTTICEDEDLYLTGKVKLTEFASPLQFSNRKDRVIPDNNLNGINSGIDVNITGAGKLAAGDLVGVCVNLSHTSVGDLTLKLKAPNGSSITLVDKVGPDSINYEGTCFTLLSNTSIATANAPYTGSFQSKNNLNDLVGTDINGTWVLQVIDNISGKTGYLDDWFLNIKNENKATTLWQPPGYFSDPNNPTQTVNLSANGGNQEYLLTFLAEDKIGCRSTDTIRVTVIDKLNEGRGDTLYLCRFGTIDLDNQHQMKPKKGGIWNGRESSLGLNPNTGELDLTANPPGTYHYDYTLPSNAPCPPQQTTIKIYLEERPSPGLDKTVTVCASTDSLKLEDELSADADLGGLWEDMDNSGQLDAARGEVLTEFLNGTYRFKYKHQANNNCPESEAIISVSVRQSPEIFVDSIVCNSENNAYRIYASISGGDPNSYSVSPATGTLVGNRFISDWMPTGSNYNYTVTDQYNCTPMDFKSPNIKGRFSCDCMSDAGSFPGAPGDLLLCYNDTLDLNHLGDHHLDANDTIVQYLHTSPTFNPNEVVAQYSFYPNPKVFYQPHLNFGTTYYLTTVVGDKNANGVDLNDPSGCMAKSATYSVAFSPKPELIITPLFSNPRCVNSEVRFLLESKKGDNTFNFKANGNTINDIESGETFGINISSEGTNNVFLSEFRDEIGCPADTLINITVNATKPVDHTILAISCDANNENYKMRIRIDQSDGYTVEQRGISSFTDLGNNEYLSEDIPNGNEIYTIFNYSTAHCPEDTLRTKHFCSCGSDAGHLNTLSKGLFCESETIQLTESSPAVAEPNDNVLFAIATDSNNINTVIDFQLSSIIDVSNFISGQEYFISRMVGNAIGSDSIQLADTCLSVSNWITLTVYKNPGIADFSTQKDSICEGNTFNLDITLSETPALDGYVTGRMSGSVDTSFTIPFSAGQLNFNKILPHSGFGDFILHIDSVQYTQTPKCFSKVDLQKSMYGIPMPEFEVLGQYQICPDAGDSAAIIVRHIKGDFPVEITLTDGTDEWKQVLLNENDSIFTMKLPSGSYSITGTKATGLTSAGCSGTINGIAGLLVFDEPRIDWIKFNDPICQDGPLEIDFQILGNNAPYQFRIRSSDQFFDTLYTNVNGPDVKFFFPSLSETTGVYFEDIVSRDGCTGHWRYSTAWTKPRPYLTYETPQYFCNDETRVMAISGFGGDTVSFEIKENNDTTYSFEITSNPSNNSLFPINPKLGENIYEVTSIRSDNGCEALGLPDTINVLVKPNPSTDVWLNSDSSCSYIDAELVVNADIPLQNCRIVFDHHLYTSCDTIKRRIYNSELMPIKIDVLGENNCSSDTTIYRRFNVFPDPIVDFTLSPKRVTRTAPRVTFTNHGSRSNKYTWVIGGLDTIPKFQTDYIFPRNDTGTYVVELKGETPKGCRDSSWQKVIVTDKLNVFIPNSFTPDGDGINDYFIPVIPDSDLEYFEMTVYNRWGEMIFKTQNINNGWDGKYLGKEVPTGVYSFMIKIKSVFEDQLYKMPGSVRVLR</sequence>
<keyword evidence="1" id="KW-0645">Protease</keyword>
<dbReference type="InterPro" id="IPR000601">
    <property type="entry name" value="PKD_dom"/>
</dbReference>
<dbReference type="PROSITE" id="PS51829">
    <property type="entry name" value="P_HOMO_B"/>
    <property type="match status" value="1"/>
</dbReference>
<dbReference type="InterPro" id="IPR008979">
    <property type="entry name" value="Galactose-bd-like_sf"/>
</dbReference>
<evidence type="ECO:0000259" key="5">
    <source>
        <dbReference type="PROSITE" id="PS51829"/>
    </source>
</evidence>
<feature type="chain" id="PRO_5022673506" evidence="3">
    <location>
        <begin position="21"/>
        <end position="1914"/>
    </location>
</feature>
<protein>
    <submittedName>
        <fullName evidence="6">T9SS type B sorting domain-containing protein</fullName>
    </submittedName>
</protein>
<dbReference type="Pfam" id="PF01483">
    <property type="entry name" value="P_proprotein"/>
    <property type="match status" value="1"/>
</dbReference>
<evidence type="ECO:0000256" key="3">
    <source>
        <dbReference type="SAM" id="SignalP"/>
    </source>
</evidence>
<dbReference type="InterPro" id="IPR022409">
    <property type="entry name" value="PKD/Chitinase_dom"/>
</dbReference>
<organism evidence="6 7">
    <name type="scientific">Luteibaculum oceani</name>
    <dbReference type="NCBI Taxonomy" id="1294296"/>
    <lineage>
        <taxon>Bacteria</taxon>
        <taxon>Pseudomonadati</taxon>
        <taxon>Bacteroidota</taxon>
        <taxon>Flavobacteriia</taxon>
        <taxon>Flavobacteriales</taxon>
        <taxon>Luteibaculaceae</taxon>
        <taxon>Luteibaculum</taxon>
    </lineage>
</organism>
<dbReference type="NCBIfam" id="TIGR04131">
    <property type="entry name" value="Bac_Flav_CTERM"/>
    <property type="match status" value="1"/>
</dbReference>
<feature type="signal peptide" evidence="3">
    <location>
        <begin position="1"/>
        <end position="20"/>
    </location>
</feature>
<gene>
    <name evidence="6" type="ORF">FRX97_02335</name>
</gene>
<accession>A0A5C6VBG6</accession>